<proteinExistence type="predicted"/>
<dbReference type="STRING" id="749414.SBI_02791"/>
<keyword evidence="2" id="KW-1185">Reference proteome</keyword>
<dbReference type="HOGENOM" id="CLU_3376249_0_0_11"/>
<gene>
    <name evidence="1" type="ordered locus">SBI_02791</name>
</gene>
<dbReference type="EMBL" id="CP002047">
    <property type="protein sequence ID" value="ADI05912.1"/>
    <property type="molecule type" value="Genomic_DNA"/>
</dbReference>
<evidence type="ECO:0000313" key="1">
    <source>
        <dbReference type="EMBL" id="ADI05912.1"/>
    </source>
</evidence>
<sequence>MGSSDVFHGFSGSSRNRKAPAHYRLRIDIRIETT</sequence>
<reference evidence="1 2" key="1">
    <citation type="journal article" date="2010" name="J. Bacteriol.">
        <title>Genome sequence of the milbemycin-producing bacterium Streptomyces bingchenggensis.</title>
        <authorList>
            <person name="Wang X.J."/>
            <person name="Yan Y.J."/>
            <person name="Zhang B."/>
            <person name="An J."/>
            <person name="Wang J.J."/>
            <person name="Tian J."/>
            <person name="Jiang L."/>
            <person name="Chen Y.H."/>
            <person name="Huang S.X."/>
            <person name="Yin M."/>
            <person name="Zhang J."/>
            <person name="Gao A.L."/>
            <person name="Liu C.X."/>
            <person name="Zhu Z.X."/>
            <person name="Xiang W.S."/>
        </authorList>
    </citation>
    <scope>NUCLEOTIDE SEQUENCE [LARGE SCALE GENOMIC DNA]</scope>
    <source>
        <strain evidence="1 2">BCW-1</strain>
    </source>
</reference>
<dbReference type="AlphaFoldDB" id="D7C2M9"/>
<organism evidence="1 2">
    <name type="scientific">Streptomyces bingchenggensis (strain BCW-1)</name>
    <dbReference type="NCBI Taxonomy" id="749414"/>
    <lineage>
        <taxon>Bacteria</taxon>
        <taxon>Bacillati</taxon>
        <taxon>Actinomycetota</taxon>
        <taxon>Actinomycetes</taxon>
        <taxon>Kitasatosporales</taxon>
        <taxon>Streptomycetaceae</taxon>
        <taxon>Streptomyces</taxon>
    </lineage>
</organism>
<dbReference type="Proteomes" id="UP000000377">
    <property type="component" value="Chromosome"/>
</dbReference>
<evidence type="ECO:0000313" key="2">
    <source>
        <dbReference type="Proteomes" id="UP000000377"/>
    </source>
</evidence>
<name>D7C2M9_STRBB</name>
<protein>
    <submittedName>
        <fullName evidence="1">Uncharacterized protein</fullName>
    </submittedName>
</protein>
<accession>D7C2M9</accession>
<dbReference type="KEGG" id="sbh:SBI_02791"/>